<dbReference type="AlphaFoldDB" id="A0A059F6F9"/>
<name>A0A059F6F9_9PROT</name>
<sequence length="206" mass="21568">MTRAFLCACLLAGLFSGPALAQEDYTSPLAGIKSIDDLVNGAGAPEEANEDDGAFDGLWFDDAGSDGAQQRAAALVEAAGWVCDAWPMEGGDPMRTQMFAAFMDNGDLFIREENFASMDGQTLQVTIEYTADVVTDETETEVTVGTKSSKVTGVTGLPEGVSLNDPGPVELTFQVAPADNPMDGYVIQGFSEAGGETSMLTCIPGE</sequence>
<keyword evidence="1" id="KW-0732">Signal</keyword>
<dbReference type="RefSeq" id="WP_035584337.1">
    <property type="nucleotide sequence ID" value="NZ_ARYJ01000016.1"/>
</dbReference>
<evidence type="ECO:0000313" key="2">
    <source>
        <dbReference type="EMBL" id="KCZ83862.1"/>
    </source>
</evidence>
<gene>
    <name evidence="2" type="ORF">HJA_16265</name>
</gene>
<dbReference type="Proteomes" id="UP000024816">
    <property type="component" value="Unassembled WGS sequence"/>
</dbReference>
<comment type="caution">
    <text evidence="2">The sequence shown here is derived from an EMBL/GenBank/DDBJ whole genome shotgun (WGS) entry which is preliminary data.</text>
</comment>
<evidence type="ECO:0008006" key="4">
    <source>
        <dbReference type="Google" id="ProtNLM"/>
    </source>
</evidence>
<feature type="signal peptide" evidence="1">
    <location>
        <begin position="1"/>
        <end position="21"/>
    </location>
</feature>
<organism evidence="2 3">
    <name type="scientific">Hyphomonas jannaschiana VP2</name>
    <dbReference type="NCBI Taxonomy" id="1280952"/>
    <lineage>
        <taxon>Bacteria</taxon>
        <taxon>Pseudomonadati</taxon>
        <taxon>Pseudomonadota</taxon>
        <taxon>Alphaproteobacteria</taxon>
        <taxon>Hyphomonadales</taxon>
        <taxon>Hyphomonadaceae</taxon>
        <taxon>Hyphomonas</taxon>
    </lineage>
</organism>
<evidence type="ECO:0000256" key="1">
    <source>
        <dbReference type="SAM" id="SignalP"/>
    </source>
</evidence>
<feature type="chain" id="PRO_5001571873" description="Lipoprotein" evidence="1">
    <location>
        <begin position="22"/>
        <end position="206"/>
    </location>
</feature>
<proteinExistence type="predicted"/>
<protein>
    <recommendedName>
        <fullName evidence="4">Lipoprotein</fullName>
    </recommendedName>
</protein>
<evidence type="ECO:0000313" key="3">
    <source>
        <dbReference type="Proteomes" id="UP000024816"/>
    </source>
</evidence>
<dbReference type="PATRIC" id="fig|1280952.3.peg.3255"/>
<reference evidence="2 3" key="1">
    <citation type="journal article" date="2014" name="Antonie Van Leeuwenhoek">
        <title>Hyphomonas beringensis sp. nov. and Hyphomonas chukchiensis sp. nov., isolated from surface seawater of the Bering Sea and Chukchi Sea.</title>
        <authorList>
            <person name="Li C."/>
            <person name="Lai Q."/>
            <person name="Li G."/>
            <person name="Dong C."/>
            <person name="Wang J."/>
            <person name="Liao Y."/>
            <person name="Shao Z."/>
        </authorList>
    </citation>
    <scope>NUCLEOTIDE SEQUENCE [LARGE SCALE GENOMIC DNA]</scope>
    <source>
        <strain evidence="2 3">VP2</strain>
    </source>
</reference>
<dbReference type="EMBL" id="ARYJ01000016">
    <property type="protein sequence ID" value="KCZ83862.1"/>
    <property type="molecule type" value="Genomic_DNA"/>
</dbReference>
<accession>A0A059F6F9</accession>
<keyword evidence="3" id="KW-1185">Reference proteome</keyword>